<dbReference type="InterPro" id="IPR011333">
    <property type="entry name" value="SKP1/BTB/POZ_sf"/>
</dbReference>
<dbReference type="InterPro" id="IPR000210">
    <property type="entry name" value="BTB/POZ_dom"/>
</dbReference>
<accession>A0A397GCL0</accession>
<evidence type="ECO:0000313" key="3">
    <source>
        <dbReference type="EMBL" id="RHZ48691.1"/>
    </source>
</evidence>
<dbReference type="InterPro" id="IPR006571">
    <property type="entry name" value="TLDc_dom"/>
</dbReference>
<evidence type="ECO:0008006" key="5">
    <source>
        <dbReference type="Google" id="ProtNLM"/>
    </source>
</evidence>
<sequence length="498" mass="58555">MEKNPIDQGKNVIIETGKFPEIKIFKANSSILKRTKYFRVALSNEWAKRNDDGYYIINKPNINPQTFEIILKFIYNENNVQLNLLNINGPESIQLLIASDELELIKLSEMVQIYLINYQIEWIHQNLEYILKFISIYKSFNIILEYTISCICGNPQLIFGRDNKYLELNEYVMIQILKRDDLELKEIEIWEYLIKWGIHNNNNNNNNNKTRCHCKLSMDISNWTRNEFIELEKILHNCIPLIRYFQISSTDLYDKVRIPFKKILPKQLNEDIIRYYMKPQSKMEYKILPPRRTAIIDSNIIKSIHVALLCSWIDNKENYYYCKNIPYEFKLLCRGSRDGFETSVFHEKCDDNVGTIVLIKLSKLNGSENGNTSENENNTEESEEKEEMIVLGGYNPCTWKNSDNQNKLNNFLNSFIFSFNLKGRGGGDLRKEAKLSRIKIKEEAIYCSTLNGPCFGRGDLWMTGNFGSSKRTSYEFSIIDKMTFFAEDYEVFHIKNIS</sequence>
<dbReference type="Gene3D" id="3.30.710.10">
    <property type="entry name" value="Potassium Channel Kv1.1, Chain A"/>
    <property type="match status" value="1"/>
</dbReference>
<keyword evidence="4" id="KW-1185">Reference proteome</keyword>
<evidence type="ECO:0000259" key="1">
    <source>
        <dbReference type="PROSITE" id="PS50097"/>
    </source>
</evidence>
<gene>
    <name evidence="3" type="ORF">Glove_543g50</name>
</gene>
<comment type="caution">
    <text evidence="3">The sequence shown here is derived from an EMBL/GenBank/DDBJ whole genome shotgun (WGS) entry which is preliminary data.</text>
</comment>
<dbReference type="Pfam" id="PF07534">
    <property type="entry name" value="TLD"/>
    <property type="match status" value="1"/>
</dbReference>
<dbReference type="Proteomes" id="UP000266861">
    <property type="component" value="Unassembled WGS sequence"/>
</dbReference>
<dbReference type="PROSITE" id="PS51886">
    <property type="entry name" value="TLDC"/>
    <property type="match status" value="1"/>
</dbReference>
<feature type="domain" description="TLDc" evidence="2">
    <location>
        <begin position="299"/>
        <end position="495"/>
    </location>
</feature>
<dbReference type="PROSITE" id="PS50097">
    <property type="entry name" value="BTB"/>
    <property type="match status" value="1"/>
</dbReference>
<dbReference type="SUPFAM" id="SSF54695">
    <property type="entry name" value="POZ domain"/>
    <property type="match status" value="1"/>
</dbReference>
<evidence type="ECO:0000313" key="4">
    <source>
        <dbReference type="Proteomes" id="UP000266861"/>
    </source>
</evidence>
<dbReference type="CDD" id="cd18186">
    <property type="entry name" value="BTB_POZ_ZBTB_KLHL-like"/>
    <property type="match status" value="1"/>
</dbReference>
<evidence type="ECO:0000259" key="2">
    <source>
        <dbReference type="PROSITE" id="PS51886"/>
    </source>
</evidence>
<dbReference type="EMBL" id="PQFF01000462">
    <property type="protein sequence ID" value="RHZ48691.1"/>
    <property type="molecule type" value="Genomic_DNA"/>
</dbReference>
<reference evidence="3 4" key="1">
    <citation type="submission" date="2018-08" db="EMBL/GenBank/DDBJ databases">
        <title>Genome and evolution of the arbuscular mycorrhizal fungus Diversispora epigaea (formerly Glomus versiforme) and its bacterial endosymbionts.</title>
        <authorList>
            <person name="Sun X."/>
            <person name="Fei Z."/>
            <person name="Harrison M."/>
        </authorList>
    </citation>
    <scope>NUCLEOTIDE SEQUENCE [LARGE SCALE GENOMIC DNA]</scope>
    <source>
        <strain evidence="3 4">IT104</strain>
    </source>
</reference>
<proteinExistence type="predicted"/>
<dbReference type="Pfam" id="PF00651">
    <property type="entry name" value="BTB"/>
    <property type="match status" value="1"/>
</dbReference>
<dbReference type="AlphaFoldDB" id="A0A397GCL0"/>
<dbReference type="OrthoDB" id="25620at2759"/>
<protein>
    <recommendedName>
        <fullName evidence="5">BTB domain-containing protein</fullName>
    </recommendedName>
</protein>
<feature type="domain" description="BTB" evidence="1">
    <location>
        <begin position="10"/>
        <end position="76"/>
    </location>
</feature>
<organism evidence="3 4">
    <name type="scientific">Diversispora epigaea</name>
    <dbReference type="NCBI Taxonomy" id="1348612"/>
    <lineage>
        <taxon>Eukaryota</taxon>
        <taxon>Fungi</taxon>
        <taxon>Fungi incertae sedis</taxon>
        <taxon>Mucoromycota</taxon>
        <taxon>Glomeromycotina</taxon>
        <taxon>Glomeromycetes</taxon>
        <taxon>Diversisporales</taxon>
        <taxon>Diversisporaceae</taxon>
        <taxon>Diversispora</taxon>
    </lineage>
</organism>
<name>A0A397GCL0_9GLOM</name>